<feature type="region of interest" description="Disordered" evidence="1">
    <location>
        <begin position="64"/>
        <end position="84"/>
    </location>
</feature>
<name>A0ABD2YZN8_9GENT</name>
<gene>
    <name evidence="2" type="ORF">ACH5RR_025452</name>
</gene>
<evidence type="ECO:0000313" key="3">
    <source>
        <dbReference type="Proteomes" id="UP001630127"/>
    </source>
</evidence>
<sequence>MKKKQQQQQRQKINDDENEHELEIIKAVAQAWYGKSSSSKSSANEFDAHRRNFKSKPSRFKIEAIRKASSSRSDEYDGSGSSSSRWDFGQSLWDYYEIVTISRRLERGLVLDHTFSAEDDEAGHVFKKRKESKNSFRNLLNRLSSRRFNEAYVPQEEGNDQSIDDK</sequence>
<feature type="compositionally biased region" description="Low complexity" evidence="1">
    <location>
        <begin position="1"/>
        <end position="11"/>
    </location>
</feature>
<evidence type="ECO:0000313" key="2">
    <source>
        <dbReference type="EMBL" id="KAL3512735.1"/>
    </source>
</evidence>
<evidence type="ECO:0000256" key="1">
    <source>
        <dbReference type="SAM" id="MobiDB-lite"/>
    </source>
</evidence>
<organism evidence="2 3">
    <name type="scientific">Cinchona calisaya</name>
    <dbReference type="NCBI Taxonomy" id="153742"/>
    <lineage>
        <taxon>Eukaryota</taxon>
        <taxon>Viridiplantae</taxon>
        <taxon>Streptophyta</taxon>
        <taxon>Embryophyta</taxon>
        <taxon>Tracheophyta</taxon>
        <taxon>Spermatophyta</taxon>
        <taxon>Magnoliopsida</taxon>
        <taxon>eudicotyledons</taxon>
        <taxon>Gunneridae</taxon>
        <taxon>Pentapetalae</taxon>
        <taxon>asterids</taxon>
        <taxon>lamiids</taxon>
        <taxon>Gentianales</taxon>
        <taxon>Rubiaceae</taxon>
        <taxon>Cinchonoideae</taxon>
        <taxon>Cinchoneae</taxon>
        <taxon>Cinchona</taxon>
    </lineage>
</organism>
<proteinExistence type="predicted"/>
<reference evidence="2 3" key="1">
    <citation type="submission" date="2024-11" db="EMBL/GenBank/DDBJ databases">
        <title>A near-complete genome assembly of Cinchona calisaya.</title>
        <authorList>
            <person name="Lian D.C."/>
            <person name="Zhao X.W."/>
            <person name="Wei L."/>
        </authorList>
    </citation>
    <scope>NUCLEOTIDE SEQUENCE [LARGE SCALE GENOMIC DNA]</scope>
    <source>
        <tissue evidence="2">Nenye</tissue>
    </source>
</reference>
<keyword evidence="3" id="KW-1185">Reference proteome</keyword>
<dbReference type="PANTHER" id="PTHR34665">
    <property type="entry name" value="DUF3741 DOMAIN-CONTAINING PROTEIN"/>
    <property type="match status" value="1"/>
</dbReference>
<dbReference type="PANTHER" id="PTHR34665:SF1">
    <property type="entry name" value="OS02G0595200 PROTEIN"/>
    <property type="match status" value="1"/>
</dbReference>
<dbReference type="EMBL" id="JBJUIK010000011">
    <property type="protein sequence ID" value="KAL3512735.1"/>
    <property type="molecule type" value="Genomic_DNA"/>
</dbReference>
<dbReference type="Proteomes" id="UP001630127">
    <property type="component" value="Unassembled WGS sequence"/>
</dbReference>
<accession>A0ABD2YZN8</accession>
<protein>
    <submittedName>
        <fullName evidence="2">Uncharacterized protein</fullName>
    </submittedName>
</protein>
<comment type="caution">
    <text evidence="2">The sequence shown here is derived from an EMBL/GenBank/DDBJ whole genome shotgun (WGS) entry which is preliminary data.</text>
</comment>
<dbReference type="AlphaFoldDB" id="A0ABD2YZN8"/>
<feature type="region of interest" description="Disordered" evidence="1">
    <location>
        <begin position="1"/>
        <end position="20"/>
    </location>
</feature>